<dbReference type="EMBL" id="QUMU01000003">
    <property type="protein sequence ID" value="REG34333.1"/>
    <property type="molecule type" value="Genomic_DNA"/>
</dbReference>
<name>A0ABX9K635_9BACT</name>
<accession>A0ABX9K635</accession>
<organism evidence="3 4">
    <name type="scientific">Archangium gephyra</name>
    <dbReference type="NCBI Taxonomy" id="48"/>
    <lineage>
        <taxon>Bacteria</taxon>
        <taxon>Pseudomonadati</taxon>
        <taxon>Myxococcota</taxon>
        <taxon>Myxococcia</taxon>
        <taxon>Myxococcales</taxon>
        <taxon>Cystobacterineae</taxon>
        <taxon>Archangiaceae</taxon>
        <taxon>Archangium</taxon>
    </lineage>
</organism>
<proteinExistence type="predicted"/>
<dbReference type="Proteomes" id="UP000256345">
    <property type="component" value="Unassembled WGS sequence"/>
</dbReference>
<comment type="caution">
    <text evidence="3">The sequence shown here is derived from an EMBL/GenBank/DDBJ whole genome shotgun (WGS) entry which is preliminary data.</text>
</comment>
<keyword evidence="4" id="KW-1185">Reference proteome</keyword>
<feature type="signal peptide" evidence="2">
    <location>
        <begin position="1"/>
        <end position="27"/>
    </location>
</feature>
<dbReference type="RefSeq" id="WP_053066420.1">
    <property type="nucleotide sequence ID" value="NZ_CP011509.1"/>
</dbReference>
<feature type="compositionally biased region" description="Basic and acidic residues" evidence="1">
    <location>
        <begin position="51"/>
        <end position="64"/>
    </location>
</feature>
<keyword evidence="2" id="KW-0732">Signal</keyword>
<evidence type="ECO:0000313" key="4">
    <source>
        <dbReference type="Proteomes" id="UP000256345"/>
    </source>
</evidence>
<reference evidence="3 4" key="1">
    <citation type="submission" date="2018-08" db="EMBL/GenBank/DDBJ databases">
        <title>Genomic Encyclopedia of Archaeal and Bacterial Type Strains, Phase II (KMG-II): from individual species to whole genera.</title>
        <authorList>
            <person name="Goeker M."/>
        </authorList>
    </citation>
    <scope>NUCLEOTIDE SEQUENCE [LARGE SCALE GENOMIC DNA]</scope>
    <source>
        <strain evidence="3 4">DSM 2261</strain>
    </source>
</reference>
<sequence>MICCDGRALRAWNLCLLLLTGAGVSHARQPTSSTSTNPPASQASQTASRTPRFDQHAAARDARATKVPSGYKREPNGTWRDDLGKLVEEPTMNFAGKYHLGLHSCGAGCRYYTLTDLTTGVNLPEIDMFSATEPPPRTKDGHPYITRLIGRPESRMLVAQYLIETESGEKCRERIFVMEGAKFIPITATSDQCGSW</sequence>
<gene>
    <name evidence="3" type="ORF">ATI61_103226</name>
</gene>
<evidence type="ECO:0000256" key="1">
    <source>
        <dbReference type="SAM" id="MobiDB-lite"/>
    </source>
</evidence>
<protein>
    <recommendedName>
        <fullName evidence="5">Lipoprotein</fullName>
    </recommendedName>
</protein>
<evidence type="ECO:0008006" key="5">
    <source>
        <dbReference type="Google" id="ProtNLM"/>
    </source>
</evidence>
<evidence type="ECO:0000256" key="2">
    <source>
        <dbReference type="SAM" id="SignalP"/>
    </source>
</evidence>
<evidence type="ECO:0000313" key="3">
    <source>
        <dbReference type="EMBL" id="REG34333.1"/>
    </source>
</evidence>
<feature type="compositionally biased region" description="Low complexity" evidence="1">
    <location>
        <begin position="29"/>
        <end position="44"/>
    </location>
</feature>
<feature type="region of interest" description="Disordered" evidence="1">
    <location>
        <begin position="27"/>
        <end position="76"/>
    </location>
</feature>
<feature type="chain" id="PRO_5046759774" description="Lipoprotein" evidence="2">
    <location>
        <begin position="28"/>
        <end position="196"/>
    </location>
</feature>